<keyword evidence="7 11" id="KW-0067">ATP-binding</keyword>
<dbReference type="GO" id="GO:0003684">
    <property type="term" value="F:damaged DNA binding"/>
    <property type="evidence" value="ECO:0007669"/>
    <property type="project" value="InterPro"/>
</dbReference>
<keyword evidence="3 11" id="KW-0227">DNA damage</keyword>
<evidence type="ECO:0000256" key="9">
    <source>
        <dbReference type="ARBA" id="ARBA00023125"/>
    </source>
</evidence>
<dbReference type="InterPro" id="IPR027417">
    <property type="entry name" value="P-loop_NTPase"/>
</dbReference>
<evidence type="ECO:0000256" key="1">
    <source>
        <dbReference type="ARBA" id="ARBA00022723"/>
    </source>
</evidence>
<dbReference type="InterPro" id="IPR020588">
    <property type="entry name" value="RecA_ATP-bd"/>
</dbReference>
<dbReference type="CDD" id="cd01121">
    <property type="entry name" value="RadA_SMS_N"/>
    <property type="match status" value="1"/>
</dbReference>
<reference evidence="15 16" key="1">
    <citation type="journal article" date="2015" name="Genome Announc.">
        <title>Expanding the biotechnology potential of lactobacilli through comparative genomics of 213 strains and associated genera.</title>
        <authorList>
            <person name="Sun Z."/>
            <person name="Harris H.M."/>
            <person name="McCann A."/>
            <person name="Guo C."/>
            <person name="Argimon S."/>
            <person name="Zhang W."/>
            <person name="Yang X."/>
            <person name="Jeffery I.B."/>
            <person name="Cooney J.C."/>
            <person name="Kagawa T.F."/>
            <person name="Liu W."/>
            <person name="Song Y."/>
            <person name="Salvetti E."/>
            <person name="Wrobel A."/>
            <person name="Rasinkangas P."/>
            <person name="Parkhill J."/>
            <person name="Rea M.C."/>
            <person name="O'Sullivan O."/>
            <person name="Ritari J."/>
            <person name="Douillard F.P."/>
            <person name="Paul Ross R."/>
            <person name="Yang R."/>
            <person name="Briner A.E."/>
            <person name="Felis G.E."/>
            <person name="de Vos W.M."/>
            <person name="Barrangou R."/>
            <person name="Klaenhammer T.R."/>
            <person name="Caufield P.W."/>
            <person name="Cui Y."/>
            <person name="Zhang H."/>
            <person name="O'Toole P.W."/>
        </authorList>
    </citation>
    <scope>NUCLEOTIDE SEQUENCE [LARGE SCALE GENOMIC DNA]</scope>
    <source>
        <strain evidence="15 16">DSM 23829</strain>
    </source>
</reference>
<feature type="binding site" evidence="11">
    <location>
        <begin position="100"/>
        <end position="107"/>
    </location>
    <ligand>
        <name>ATP</name>
        <dbReference type="ChEBI" id="CHEBI:30616"/>
    </ligand>
</feature>
<evidence type="ECO:0000256" key="13">
    <source>
        <dbReference type="RuleBase" id="RU003555"/>
    </source>
</evidence>
<dbReference type="GO" id="GO:0016787">
    <property type="term" value="F:hydrolase activity"/>
    <property type="evidence" value="ECO:0007669"/>
    <property type="project" value="UniProtKB-KW"/>
</dbReference>
<dbReference type="InterPro" id="IPR004504">
    <property type="entry name" value="DNA_repair_RadA"/>
</dbReference>
<keyword evidence="10 11" id="KW-0234">DNA repair</keyword>
<evidence type="ECO:0000256" key="7">
    <source>
        <dbReference type="ARBA" id="ARBA00022840"/>
    </source>
</evidence>
<dbReference type="PANTHER" id="PTHR32472:SF10">
    <property type="entry name" value="DNA REPAIR PROTEIN RADA-LIKE PROTEIN"/>
    <property type="match status" value="1"/>
</dbReference>
<keyword evidence="4 13" id="KW-0863">Zinc-finger</keyword>
<proteinExistence type="inferred from homology"/>
<dbReference type="Proteomes" id="UP000052012">
    <property type="component" value="Unassembled WGS sequence"/>
</dbReference>
<dbReference type="STRING" id="1423781.FD06_GL001101"/>
<evidence type="ECO:0000313" key="16">
    <source>
        <dbReference type="Proteomes" id="UP000052012"/>
    </source>
</evidence>
<dbReference type="SUPFAM" id="SSF54211">
    <property type="entry name" value="Ribosomal protein S5 domain 2-like"/>
    <property type="match status" value="1"/>
</dbReference>
<dbReference type="Pfam" id="PF13481">
    <property type="entry name" value="AAA_25"/>
    <property type="match status" value="1"/>
</dbReference>
<sequence length="459" mass="49930">MAKLKTQFVCQDCGYISPKYLGRCPNCSKWNTFVEEKVQSSNNQRTKSFSVSGSNGSRIKPELIGNVKAQDEPRIKTESEEFNRVLGGGVVPGSLVLIGGDPGIGKSTLLLQISGQLSQKKQKVLYVSGEESANQIKMRADRLVVDNSQVYIYPETDMQLIRTAIDDIKPDIVVVDSIQTIQEPEVDSNIGSIGQVRAITAELMNIAKSNAITVFVVGHVTKGGAIAGPKTLEHMVDTVLYFEGDMHHSYRILRAVKNRFGSTDELGIFEMRGEGLIEVSNPSEVFLEERLKNATGSAIVVSMEGTRPILVEIQALITQSVFGNAQRTATGLDRNRVALLMAVLEKRAGLMLQNQDAYLKAAGGVKLNEPAIDLSVAVSIASSYKNVGTNATDCYIGEIGLTGEIRRVSRIESRVAEAKKLGFKRVLLPKNNLNGWDYPKDIEIVGVSTLSEALKVAIG</sequence>
<dbReference type="GO" id="GO:0005524">
    <property type="term" value="F:ATP binding"/>
    <property type="evidence" value="ECO:0007669"/>
    <property type="project" value="UniProtKB-UniRule"/>
</dbReference>
<dbReference type="FunFam" id="3.40.50.300:FF:000050">
    <property type="entry name" value="DNA repair protein RadA"/>
    <property type="match status" value="1"/>
</dbReference>
<keyword evidence="1 11" id="KW-0479">Metal-binding</keyword>
<dbReference type="GO" id="GO:0000725">
    <property type="term" value="P:recombinational repair"/>
    <property type="evidence" value="ECO:0007669"/>
    <property type="project" value="UniProtKB-UniRule"/>
</dbReference>
<evidence type="ECO:0000256" key="10">
    <source>
        <dbReference type="ARBA" id="ARBA00023204"/>
    </source>
</evidence>
<dbReference type="InterPro" id="IPR003593">
    <property type="entry name" value="AAA+_ATPase"/>
</dbReference>
<comment type="caution">
    <text evidence="15">The sequence shown here is derived from an EMBL/GenBank/DDBJ whole genome shotgun (WGS) entry which is preliminary data.</text>
</comment>
<dbReference type="InterPro" id="IPR020568">
    <property type="entry name" value="Ribosomal_Su5_D2-typ_SF"/>
</dbReference>
<keyword evidence="8 11" id="KW-0346">Stress response</keyword>
<organism evidence="15 16">
    <name type="scientific">Apilactobacillus ozensis DSM 23829 = JCM 17196</name>
    <dbReference type="NCBI Taxonomy" id="1423781"/>
    <lineage>
        <taxon>Bacteria</taxon>
        <taxon>Bacillati</taxon>
        <taxon>Bacillota</taxon>
        <taxon>Bacilli</taxon>
        <taxon>Lactobacillales</taxon>
        <taxon>Lactobacillaceae</taxon>
        <taxon>Apilactobacillus</taxon>
    </lineage>
</organism>
<dbReference type="Gene3D" id="3.40.50.300">
    <property type="entry name" value="P-loop containing nucleotide triphosphate hydrolases"/>
    <property type="match status" value="1"/>
</dbReference>
<dbReference type="GO" id="GO:0005829">
    <property type="term" value="C:cytosol"/>
    <property type="evidence" value="ECO:0007669"/>
    <property type="project" value="TreeGrafter"/>
</dbReference>
<keyword evidence="6 13" id="KW-0862">Zinc</keyword>
<dbReference type="Pfam" id="PF18073">
    <property type="entry name" value="Zn_ribbon_LapB"/>
    <property type="match status" value="1"/>
</dbReference>
<accession>A0A0R2ARG6</accession>
<evidence type="ECO:0000259" key="14">
    <source>
        <dbReference type="PROSITE" id="PS50162"/>
    </source>
</evidence>
<dbReference type="InterPro" id="IPR014721">
    <property type="entry name" value="Ribsml_uS5_D2-typ_fold_subgr"/>
</dbReference>
<keyword evidence="5" id="KW-0378">Hydrolase</keyword>
<comment type="function">
    <text evidence="11">Plays a role in repairing double-strand DNA breaks, probably involving stabilizing or processing branched DNA or blocked replication forks.</text>
</comment>
<keyword evidence="2 11" id="KW-0547">Nucleotide-binding</keyword>
<feature type="domain" description="RecA family profile 1" evidence="14">
    <location>
        <begin position="71"/>
        <end position="220"/>
    </location>
</feature>
<dbReference type="AlphaFoldDB" id="A0A0R2ARG6"/>
<dbReference type="FunFam" id="3.30.230.10:FF:000031">
    <property type="entry name" value="DNA repair protein RadA"/>
    <property type="match status" value="1"/>
</dbReference>
<dbReference type="InterPro" id="IPR041166">
    <property type="entry name" value="Rubredoxin_2"/>
</dbReference>
<feature type="region of interest" description="Lon-protease-like" evidence="11">
    <location>
        <begin position="356"/>
        <end position="459"/>
    </location>
</feature>
<evidence type="ECO:0000256" key="8">
    <source>
        <dbReference type="ARBA" id="ARBA00023016"/>
    </source>
</evidence>
<dbReference type="EMBL" id="AYYQ01000004">
    <property type="protein sequence ID" value="KRM69431.1"/>
    <property type="molecule type" value="Genomic_DNA"/>
</dbReference>
<evidence type="ECO:0000256" key="6">
    <source>
        <dbReference type="ARBA" id="ARBA00022833"/>
    </source>
</evidence>
<comment type="domain">
    <text evidence="11">The middle region has homology to RecA with ATPase motifs including the RadA KNRFG motif, while the C-terminus is homologous to Lon protease.</text>
</comment>
<dbReference type="PATRIC" id="fig|1423781.4.peg.1142"/>
<dbReference type="HAMAP" id="MF_01498">
    <property type="entry name" value="RadA_bact"/>
    <property type="match status" value="1"/>
</dbReference>
<evidence type="ECO:0000256" key="3">
    <source>
        <dbReference type="ARBA" id="ARBA00022763"/>
    </source>
</evidence>
<dbReference type="NCBIfam" id="TIGR00416">
    <property type="entry name" value="sms"/>
    <property type="match status" value="1"/>
</dbReference>
<dbReference type="PANTHER" id="PTHR32472">
    <property type="entry name" value="DNA REPAIR PROTEIN RADA"/>
    <property type="match status" value="1"/>
</dbReference>
<keyword evidence="16" id="KW-1185">Reference proteome</keyword>
<evidence type="ECO:0000256" key="5">
    <source>
        <dbReference type="ARBA" id="ARBA00022801"/>
    </source>
</evidence>
<evidence type="ECO:0000256" key="12">
    <source>
        <dbReference type="NCBIfam" id="TIGR00416"/>
    </source>
</evidence>
<protein>
    <recommendedName>
        <fullName evidence="11 12">DNA repair protein RadA</fullName>
    </recommendedName>
</protein>
<evidence type="ECO:0000256" key="11">
    <source>
        <dbReference type="HAMAP-Rule" id="MF_01498"/>
    </source>
</evidence>
<gene>
    <name evidence="11" type="primary">radA</name>
    <name evidence="15" type="ORF">FD06_GL001101</name>
</gene>
<dbReference type="SUPFAM" id="SSF52540">
    <property type="entry name" value="P-loop containing nucleoside triphosphate hydrolases"/>
    <property type="match status" value="1"/>
</dbReference>
<dbReference type="PRINTS" id="PR01874">
    <property type="entry name" value="DNAREPAIRADA"/>
</dbReference>
<dbReference type="Gene3D" id="3.30.230.10">
    <property type="match status" value="1"/>
</dbReference>
<dbReference type="RefSeq" id="WP_056965682.1">
    <property type="nucleotide sequence ID" value="NZ_AYYQ01000004.1"/>
</dbReference>
<dbReference type="GO" id="GO:0140664">
    <property type="term" value="F:ATP-dependent DNA damage sensor activity"/>
    <property type="evidence" value="ECO:0007669"/>
    <property type="project" value="InterPro"/>
</dbReference>
<comment type="similarity">
    <text evidence="11 13">Belongs to the RecA family. RadA subfamily.</text>
</comment>
<keyword evidence="9 11" id="KW-0238">DNA-binding</keyword>
<dbReference type="Pfam" id="PF13541">
    <property type="entry name" value="ChlI"/>
    <property type="match status" value="1"/>
</dbReference>
<dbReference type="PROSITE" id="PS50162">
    <property type="entry name" value="RECA_2"/>
    <property type="match status" value="1"/>
</dbReference>
<evidence type="ECO:0000256" key="2">
    <source>
        <dbReference type="ARBA" id="ARBA00022741"/>
    </source>
</evidence>
<comment type="function">
    <text evidence="13">DNA-dependent ATPase involved in processing of recombination intermediates, plays a role in repairing DNA breaks. Stimulates the branch migration of RecA-mediated strand transfer reactions, allowing the 3' invading strand to extend heteroduplex DNA faster. Binds ssDNA in the presence of ADP but not other nucleotides, has ATPase activity that is stimulated by ssDNA and various branched DNA structures, but inhibited by SSB. Does not have RecA's homology-searching function.</text>
</comment>
<name>A0A0R2ARG6_9LACO</name>
<dbReference type="GO" id="GO:0008270">
    <property type="term" value="F:zinc ion binding"/>
    <property type="evidence" value="ECO:0007669"/>
    <property type="project" value="UniProtKB-KW"/>
</dbReference>
<evidence type="ECO:0000256" key="4">
    <source>
        <dbReference type="ARBA" id="ARBA00022771"/>
    </source>
</evidence>
<dbReference type="OrthoDB" id="9803906at2"/>
<dbReference type="SMART" id="SM00382">
    <property type="entry name" value="AAA"/>
    <property type="match status" value="1"/>
</dbReference>
<feature type="short sequence motif" description="RadA KNRFG motif" evidence="11">
    <location>
        <begin position="257"/>
        <end position="261"/>
    </location>
</feature>
<evidence type="ECO:0000313" key="15">
    <source>
        <dbReference type="EMBL" id="KRM69431.1"/>
    </source>
</evidence>